<evidence type="ECO:0000313" key="3">
    <source>
        <dbReference type="Proteomes" id="UP000245124"/>
    </source>
</evidence>
<feature type="compositionally biased region" description="Basic and acidic residues" evidence="1">
    <location>
        <begin position="1"/>
        <end position="11"/>
    </location>
</feature>
<organism evidence="2 3">
    <name type="scientific">Nostoc commune NIES-4072</name>
    <dbReference type="NCBI Taxonomy" id="2005467"/>
    <lineage>
        <taxon>Bacteria</taxon>
        <taxon>Bacillati</taxon>
        <taxon>Cyanobacteriota</taxon>
        <taxon>Cyanophyceae</taxon>
        <taxon>Nostocales</taxon>
        <taxon>Nostocaceae</taxon>
        <taxon>Nostoc</taxon>
    </lineage>
</organism>
<keyword evidence="3" id="KW-1185">Reference proteome</keyword>
<dbReference type="Proteomes" id="UP000245124">
    <property type="component" value="Unassembled WGS sequence"/>
</dbReference>
<evidence type="ECO:0000313" key="2">
    <source>
        <dbReference type="EMBL" id="GBG18970.1"/>
    </source>
</evidence>
<comment type="caution">
    <text evidence="2">The sequence shown here is derived from an EMBL/GenBank/DDBJ whole genome shotgun (WGS) entry which is preliminary data.</text>
</comment>
<gene>
    <name evidence="2" type="ORF">NIES4072_26350</name>
</gene>
<proteinExistence type="predicted"/>
<reference evidence="2 3" key="1">
    <citation type="submission" date="2017-06" db="EMBL/GenBank/DDBJ databases">
        <title>Genome sequencing of cyanobaciteial culture collection at National Institute for Environmental Studies (NIES).</title>
        <authorList>
            <person name="Hirose Y."/>
            <person name="Shimura Y."/>
            <person name="Fujisawa T."/>
            <person name="Nakamura Y."/>
            <person name="Kawachi M."/>
        </authorList>
    </citation>
    <scope>NUCLEOTIDE SEQUENCE [LARGE SCALE GENOMIC DNA]</scope>
    <source>
        <strain evidence="2 3">NIES-4072</strain>
    </source>
</reference>
<feature type="region of interest" description="Disordered" evidence="1">
    <location>
        <begin position="1"/>
        <end position="45"/>
    </location>
</feature>
<dbReference type="EMBL" id="BDUD01000001">
    <property type="protein sequence ID" value="GBG18970.1"/>
    <property type="molecule type" value="Genomic_DNA"/>
</dbReference>
<accession>A0A2R5FJQ1</accession>
<name>A0A2R5FJQ1_NOSCO</name>
<protein>
    <submittedName>
        <fullName evidence="2">Uncharacterized protein</fullName>
    </submittedName>
</protein>
<sequence>MDNNHEIENQDMRPSTMPDDSALANLPGEELSEQNLDAVSGGTPLSMLTQGLSTIEELNQAPPPIENIPGPAGDIVELPDAVGNMVDNVFG</sequence>
<dbReference type="AlphaFoldDB" id="A0A2R5FJQ1"/>
<dbReference type="RefSeq" id="WP_109008863.1">
    <property type="nucleotide sequence ID" value="NZ_BDUD01000001.1"/>
</dbReference>
<evidence type="ECO:0000256" key="1">
    <source>
        <dbReference type="SAM" id="MobiDB-lite"/>
    </source>
</evidence>